<evidence type="ECO:0000313" key="1">
    <source>
        <dbReference type="EMBL" id="KZT38442.1"/>
    </source>
</evidence>
<dbReference type="EMBL" id="KV428063">
    <property type="protein sequence ID" value="KZT38442.1"/>
    <property type="molecule type" value="Genomic_DNA"/>
</dbReference>
<sequence length="235" mass="26583">MYMVRARFLSRWICRADVWPDDGWLSFGSDSGKLLRGINHSQGGTNCIRAARPDRTQMHVSIRAIHCQCRSGFARIALFISFSLQILSEQGEPTLKHSLRHLGSLVRAALDNDIDPESIQQAAGFEHQQRSASAYVSKLLGQNDIIVQKVVRKYFDIPVLDILQGFDCFVSSELVPSCFVFLRIWKPNHSTDLGRPSSSQVALALIILDFVDVKYSRKVSLSSRSFMMERYVSRS</sequence>
<dbReference type="Proteomes" id="UP000076798">
    <property type="component" value="Unassembled WGS sequence"/>
</dbReference>
<reference evidence="1 2" key="1">
    <citation type="journal article" date="2016" name="Mol. Biol. Evol.">
        <title>Comparative Genomics of Early-Diverging Mushroom-Forming Fungi Provides Insights into the Origins of Lignocellulose Decay Capabilities.</title>
        <authorList>
            <person name="Nagy L.G."/>
            <person name="Riley R."/>
            <person name="Tritt A."/>
            <person name="Adam C."/>
            <person name="Daum C."/>
            <person name="Floudas D."/>
            <person name="Sun H."/>
            <person name="Yadav J.S."/>
            <person name="Pangilinan J."/>
            <person name="Larsson K.H."/>
            <person name="Matsuura K."/>
            <person name="Barry K."/>
            <person name="Labutti K."/>
            <person name="Kuo R."/>
            <person name="Ohm R.A."/>
            <person name="Bhattacharya S.S."/>
            <person name="Shirouzu T."/>
            <person name="Yoshinaga Y."/>
            <person name="Martin F.M."/>
            <person name="Grigoriev I.V."/>
            <person name="Hibbett D.S."/>
        </authorList>
    </citation>
    <scope>NUCLEOTIDE SEQUENCE [LARGE SCALE GENOMIC DNA]</scope>
    <source>
        <strain evidence="1 2">HHB10207 ss-3</strain>
    </source>
</reference>
<accession>A0A166DEP5</accession>
<keyword evidence="2" id="KW-1185">Reference proteome</keyword>
<proteinExistence type="predicted"/>
<organism evidence="1 2">
    <name type="scientific">Sistotremastrum suecicum HHB10207 ss-3</name>
    <dbReference type="NCBI Taxonomy" id="1314776"/>
    <lineage>
        <taxon>Eukaryota</taxon>
        <taxon>Fungi</taxon>
        <taxon>Dikarya</taxon>
        <taxon>Basidiomycota</taxon>
        <taxon>Agaricomycotina</taxon>
        <taxon>Agaricomycetes</taxon>
        <taxon>Sistotremastrales</taxon>
        <taxon>Sistotremastraceae</taxon>
        <taxon>Sistotremastrum</taxon>
    </lineage>
</organism>
<evidence type="ECO:0000313" key="2">
    <source>
        <dbReference type="Proteomes" id="UP000076798"/>
    </source>
</evidence>
<name>A0A166DEP5_9AGAM</name>
<protein>
    <submittedName>
        <fullName evidence="1">Uncharacterized protein</fullName>
    </submittedName>
</protein>
<dbReference type="AlphaFoldDB" id="A0A166DEP5"/>
<gene>
    <name evidence="1" type="ORF">SISSUDRAFT_753764</name>
</gene>